<name>A0AAV9Z2E8_9AGAR</name>
<dbReference type="EMBL" id="JAWWNJ010000254">
    <property type="protein sequence ID" value="KAK6966858.1"/>
    <property type="molecule type" value="Genomic_DNA"/>
</dbReference>
<dbReference type="AlphaFoldDB" id="A0AAV9Z2E8"/>
<sequence length="122" mass="13659">LDTPAKPTAALKELCERWRDSGLFSDMIGPKKWRAEMYAVYKDPFGVHDYPSAGQDGDNLNFAFEMERSACALFGVVTYRVHLSTYQEEVSSTGKKSMKLWIPTRASTKSKWPGCLDNTVAG</sequence>
<accession>A0AAV9Z2E8</accession>
<feature type="non-terminal residue" evidence="1">
    <location>
        <position position="122"/>
    </location>
</feature>
<gene>
    <name evidence="1" type="ORF">R3P38DRAFT_2389673</name>
</gene>
<dbReference type="Gene3D" id="3.30.750.160">
    <property type="match status" value="1"/>
</dbReference>
<evidence type="ECO:0000313" key="2">
    <source>
        <dbReference type="Proteomes" id="UP001362999"/>
    </source>
</evidence>
<organism evidence="1 2">
    <name type="scientific">Favolaschia claudopus</name>
    <dbReference type="NCBI Taxonomy" id="2862362"/>
    <lineage>
        <taxon>Eukaryota</taxon>
        <taxon>Fungi</taxon>
        <taxon>Dikarya</taxon>
        <taxon>Basidiomycota</taxon>
        <taxon>Agaricomycotina</taxon>
        <taxon>Agaricomycetes</taxon>
        <taxon>Agaricomycetidae</taxon>
        <taxon>Agaricales</taxon>
        <taxon>Marasmiineae</taxon>
        <taxon>Mycenaceae</taxon>
        <taxon>Favolaschia</taxon>
    </lineage>
</organism>
<dbReference type="Proteomes" id="UP001362999">
    <property type="component" value="Unassembled WGS sequence"/>
</dbReference>
<evidence type="ECO:0000313" key="1">
    <source>
        <dbReference type="EMBL" id="KAK6966858.1"/>
    </source>
</evidence>
<keyword evidence="2" id="KW-1185">Reference proteome</keyword>
<comment type="caution">
    <text evidence="1">The sequence shown here is derived from an EMBL/GenBank/DDBJ whole genome shotgun (WGS) entry which is preliminary data.</text>
</comment>
<proteinExistence type="predicted"/>
<protein>
    <submittedName>
        <fullName evidence="1">Uncharacterized protein</fullName>
    </submittedName>
</protein>
<reference evidence="1 2" key="1">
    <citation type="journal article" date="2024" name="J Genomics">
        <title>Draft genome sequencing and assembly of Favolaschia claudopus CIRM-BRFM 2984 isolated from oak limbs.</title>
        <authorList>
            <person name="Navarro D."/>
            <person name="Drula E."/>
            <person name="Chaduli D."/>
            <person name="Cazenave R."/>
            <person name="Ahrendt S."/>
            <person name="Wang J."/>
            <person name="Lipzen A."/>
            <person name="Daum C."/>
            <person name="Barry K."/>
            <person name="Grigoriev I.V."/>
            <person name="Favel A."/>
            <person name="Rosso M.N."/>
            <person name="Martin F."/>
        </authorList>
    </citation>
    <scope>NUCLEOTIDE SEQUENCE [LARGE SCALE GENOMIC DNA]</scope>
    <source>
        <strain evidence="1 2">CIRM-BRFM 2984</strain>
    </source>
</reference>
<feature type="non-terminal residue" evidence="1">
    <location>
        <position position="1"/>
    </location>
</feature>